<dbReference type="GO" id="GO:0005689">
    <property type="term" value="C:U12-type spliceosomal complex"/>
    <property type="evidence" value="ECO:0007669"/>
    <property type="project" value="TreeGrafter"/>
</dbReference>
<gene>
    <name evidence="2" type="primary">AVEN_135559_1</name>
    <name evidence="2" type="ORF">CEXT_421501</name>
</gene>
<sequence length="265" mass="31456">MCVSMRNSVNAARKRLKATKRNRDLKKKLRKADLCHKTLKEQKRERLHQDIDKWLDNLKEKNEKLKRETEMKKEADSILSEVRKKIFEAKKALEKIKLFEKLRSARQNNAKQKLRLLACKGRLVVVSKHNTHFEDKMAFLHKTMQIQLSNYEQEERALQVMLETEQEDRREEEVSWRRKKLLALQKKRQNAILESLFGHEEDPAPEDPLFLFHQHHTSANKSINNLLQIRHQWDIYLAETGESIPLHWIAPVTPTSVAWENVCTV</sequence>
<organism evidence="2 3">
    <name type="scientific">Caerostris extrusa</name>
    <name type="common">Bark spider</name>
    <name type="synonym">Caerostris bankana</name>
    <dbReference type="NCBI Taxonomy" id="172846"/>
    <lineage>
        <taxon>Eukaryota</taxon>
        <taxon>Metazoa</taxon>
        <taxon>Ecdysozoa</taxon>
        <taxon>Arthropoda</taxon>
        <taxon>Chelicerata</taxon>
        <taxon>Arachnida</taxon>
        <taxon>Araneae</taxon>
        <taxon>Araneomorphae</taxon>
        <taxon>Entelegynae</taxon>
        <taxon>Araneoidea</taxon>
        <taxon>Araneidae</taxon>
        <taxon>Caerostris</taxon>
    </lineage>
</organism>
<comment type="caution">
    <text evidence="2">The sequence shown here is derived from an EMBL/GenBank/DDBJ whole genome shotgun (WGS) entry which is preliminary data.</text>
</comment>
<reference evidence="2 3" key="1">
    <citation type="submission" date="2021-06" db="EMBL/GenBank/DDBJ databases">
        <title>Caerostris extrusa draft genome.</title>
        <authorList>
            <person name="Kono N."/>
            <person name="Arakawa K."/>
        </authorList>
    </citation>
    <scope>NUCLEOTIDE SEQUENCE [LARGE SCALE GENOMIC DNA]</scope>
</reference>
<feature type="coiled-coil region" evidence="1">
    <location>
        <begin position="44"/>
        <end position="78"/>
    </location>
</feature>
<proteinExistence type="predicted"/>
<dbReference type="PANTHER" id="PTHR48190:SF2">
    <property type="entry name" value="PROGRAMMED CELL DEATH PROTEIN 7"/>
    <property type="match status" value="1"/>
</dbReference>
<keyword evidence="3" id="KW-1185">Reference proteome</keyword>
<dbReference type="InterPro" id="IPR052831">
    <property type="entry name" value="Apoptosis_promoter"/>
</dbReference>
<evidence type="ECO:0000256" key="1">
    <source>
        <dbReference type="SAM" id="Coils"/>
    </source>
</evidence>
<protein>
    <submittedName>
        <fullName evidence="2">Uncharacterized protein</fullName>
    </submittedName>
</protein>
<keyword evidence="1" id="KW-0175">Coiled coil</keyword>
<evidence type="ECO:0000313" key="3">
    <source>
        <dbReference type="Proteomes" id="UP001054945"/>
    </source>
</evidence>
<dbReference type="InterPro" id="IPR031974">
    <property type="entry name" value="PDCD7"/>
</dbReference>
<dbReference type="Proteomes" id="UP001054945">
    <property type="component" value="Unassembled WGS sequence"/>
</dbReference>
<dbReference type="AlphaFoldDB" id="A0AAV4USI1"/>
<accession>A0AAV4USI1</accession>
<dbReference type="PANTHER" id="PTHR48190">
    <property type="entry name" value="PROGRAMMED CELL DEATH PROTEIN 7"/>
    <property type="match status" value="1"/>
</dbReference>
<dbReference type="Pfam" id="PF16021">
    <property type="entry name" value="PDCD7"/>
    <property type="match status" value="1"/>
</dbReference>
<dbReference type="EMBL" id="BPLR01013387">
    <property type="protein sequence ID" value="GIY60861.1"/>
    <property type="molecule type" value="Genomic_DNA"/>
</dbReference>
<name>A0AAV4USI1_CAEEX</name>
<evidence type="ECO:0000313" key="2">
    <source>
        <dbReference type="EMBL" id="GIY60861.1"/>
    </source>
</evidence>